<name>A0A0F9PKJ5_9ZZZZ</name>
<reference evidence="1" key="1">
    <citation type="journal article" date="2015" name="Nature">
        <title>Complex archaea that bridge the gap between prokaryotes and eukaryotes.</title>
        <authorList>
            <person name="Spang A."/>
            <person name="Saw J.H."/>
            <person name="Jorgensen S.L."/>
            <person name="Zaremba-Niedzwiedzka K."/>
            <person name="Martijn J."/>
            <person name="Lind A.E."/>
            <person name="van Eijk R."/>
            <person name="Schleper C."/>
            <person name="Guy L."/>
            <person name="Ettema T.J."/>
        </authorList>
    </citation>
    <scope>NUCLEOTIDE SEQUENCE</scope>
</reference>
<accession>A0A0F9PKJ5</accession>
<dbReference type="EMBL" id="LAZR01002836">
    <property type="protein sequence ID" value="KKN25027.1"/>
    <property type="molecule type" value="Genomic_DNA"/>
</dbReference>
<sequence>MARREHWVDRVVEMAEEAKVRMKASMSGVISRPVGRRPNTKVLMEQAMSNPQALDPSGRATLAQFLVDTYGERAAQDIIPYLGAPEEEEL</sequence>
<organism evidence="1">
    <name type="scientific">marine sediment metagenome</name>
    <dbReference type="NCBI Taxonomy" id="412755"/>
    <lineage>
        <taxon>unclassified sequences</taxon>
        <taxon>metagenomes</taxon>
        <taxon>ecological metagenomes</taxon>
    </lineage>
</organism>
<gene>
    <name evidence="1" type="ORF">LCGC14_0889090</name>
</gene>
<comment type="caution">
    <text evidence="1">The sequence shown here is derived from an EMBL/GenBank/DDBJ whole genome shotgun (WGS) entry which is preliminary data.</text>
</comment>
<dbReference type="AlphaFoldDB" id="A0A0F9PKJ5"/>
<protein>
    <submittedName>
        <fullName evidence="1">Uncharacterized protein</fullName>
    </submittedName>
</protein>
<evidence type="ECO:0000313" key="1">
    <source>
        <dbReference type="EMBL" id="KKN25027.1"/>
    </source>
</evidence>
<proteinExistence type="predicted"/>